<dbReference type="Proteomes" id="UP000467700">
    <property type="component" value="Unassembled WGS sequence"/>
</dbReference>
<dbReference type="SUPFAM" id="SSF50729">
    <property type="entry name" value="PH domain-like"/>
    <property type="match status" value="1"/>
</dbReference>
<feature type="compositionally biased region" description="Polar residues" evidence="3">
    <location>
        <begin position="1101"/>
        <end position="1116"/>
    </location>
</feature>
<evidence type="ECO:0000259" key="6">
    <source>
        <dbReference type="PROSITE" id="PS50219"/>
    </source>
</evidence>
<evidence type="ECO:0000259" key="5">
    <source>
        <dbReference type="PROSITE" id="PS50010"/>
    </source>
</evidence>
<accession>A0A8S0WB17</accession>
<organism evidence="7 8">
    <name type="scientific">Cyclocybe aegerita</name>
    <name type="common">Black poplar mushroom</name>
    <name type="synonym">Agrocybe aegerita</name>
    <dbReference type="NCBI Taxonomy" id="1973307"/>
    <lineage>
        <taxon>Eukaryota</taxon>
        <taxon>Fungi</taxon>
        <taxon>Dikarya</taxon>
        <taxon>Basidiomycota</taxon>
        <taxon>Agaricomycotina</taxon>
        <taxon>Agaricomycetes</taxon>
        <taxon>Agaricomycetidae</taxon>
        <taxon>Agaricales</taxon>
        <taxon>Agaricineae</taxon>
        <taxon>Bolbitiaceae</taxon>
        <taxon>Cyclocybe</taxon>
    </lineage>
</organism>
<feature type="region of interest" description="Disordered" evidence="3">
    <location>
        <begin position="211"/>
        <end position="236"/>
    </location>
</feature>
<proteinExistence type="predicted"/>
<feature type="compositionally biased region" description="Pro residues" evidence="3">
    <location>
        <begin position="115"/>
        <end position="127"/>
    </location>
</feature>
<dbReference type="InterPro" id="IPR041675">
    <property type="entry name" value="PH_5"/>
</dbReference>
<feature type="domain" description="DH" evidence="5">
    <location>
        <begin position="796"/>
        <end position="987"/>
    </location>
</feature>
<dbReference type="InterPro" id="IPR052233">
    <property type="entry name" value="Rho-type_GEFs"/>
</dbReference>
<dbReference type="Gene3D" id="1.20.900.10">
    <property type="entry name" value="Dbl homology (DH) domain"/>
    <property type="match status" value="2"/>
</dbReference>
<dbReference type="PROSITE" id="PS50003">
    <property type="entry name" value="PH_DOMAIN"/>
    <property type="match status" value="1"/>
</dbReference>
<dbReference type="PROSITE" id="PS50010">
    <property type="entry name" value="DH_2"/>
    <property type="match status" value="2"/>
</dbReference>
<evidence type="ECO:0000256" key="2">
    <source>
        <dbReference type="ARBA" id="ARBA00022658"/>
    </source>
</evidence>
<reference evidence="7 8" key="1">
    <citation type="submission" date="2020-01" db="EMBL/GenBank/DDBJ databases">
        <authorList>
            <person name="Gupta K D."/>
        </authorList>
    </citation>
    <scope>NUCLEOTIDE SEQUENCE [LARGE SCALE GENOMIC DNA]</scope>
</reference>
<dbReference type="InterPro" id="IPR035899">
    <property type="entry name" value="DBL_dom_sf"/>
</dbReference>
<dbReference type="InterPro" id="IPR011993">
    <property type="entry name" value="PH-like_dom_sf"/>
</dbReference>
<feature type="domain" description="DH" evidence="5">
    <location>
        <begin position="564"/>
        <end position="755"/>
    </location>
</feature>
<evidence type="ECO:0000313" key="8">
    <source>
        <dbReference type="Proteomes" id="UP000467700"/>
    </source>
</evidence>
<dbReference type="PROSITE" id="PS50219">
    <property type="entry name" value="CNH"/>
    <property type="match status" value="1"/>
</dbReference>
<feature type="compositionally biased region" description="Polar residues" evidence="3">
    <location>
        <begin position="61"/>
        <end position="83"/>
    </location>
</feature>
<name>A0A8S0WB17_CYCAE</name>
<feature type="region of interest" description="Disordered" evidence="3">
    <location>
        <begin position="290"/>
        <end position="326"/>
    </location>
</feature>
<comment type="caution">
    <text evidence="7">The sequence shown here is derived from an EMBL/GenBank/DDBJ whole genome shotgun (WGS) entry which is preliminary data.</text>
</comment>
<dbReference type="SMART" id="SM00036">
    <property type="entry name" value="CNH"/>
    <property type="match status" value="1"/>
</dbReference>
<keyword evidence="1" id="KW-0597">Phosphoprotein</keyword>
<dbReference type="Gene3D" id="2.30.29.30">
    <property type="entry name" value="Pleckstrin-homology domain (PH domain)/Phosphotyrosine-binding domain (PTB)"/>
    <property type="match status" value="1"/>
</dbReference>
<dbReference type="InterPro" id="IPR001180">
    <property type="entry name" value="CNH_dom"/>
</dbReference>
<evidence type="ECO:0000256" key="3">
    <source>
        <dbReference type="SAM" id="MobiDB-lite"/>
    </source>
</evidence>
<feature type="region of interest" description="Disordered" evidence="3">
    <location>
        <begin position="53"/>
        <end position="193"/>
    </location>
</feature>
<dbReference type="SUPFAM" id="SSF48065">
    <property type="entry name" value="DBL homology domain (DH-domain)"/>
    <property type="match status" value="2"/>
</dbReference>
<evidence type="ECO:0000259" key="4">
    <source>
        <dbReference type="PROSITE" id="PS50003"/>
    </source>
</evidence>
<dbReference type="PANTHER" id="PTHR46572">
    <property type="entry name" value="RHO1 GDP-GTP EXCHANGE PROTEIN 1-RELATED"/>
    <property type="match status" value="1"/>
</dbReference>
<dbReference type="OrthoDB" id="2272012at2759"/>
<protein>
    <submittedName>
        <fullName evidence="7">Uncharacterized protein</fullName>
    </submittedName>
</protein>
<gene>
    <name evidence="7" type="ORF">AAE3_LOCUS11493</name>
</gene>
<dbReference type="PANTHER" id="PTHR46572:SF1">
    <property type="entry name" value="RHO1 GUANINE NUCLEOTIDE EXCHANGE FACTOR TUS1"/>
    <property type="match status" value="1"/>
</dbReference>
<feature type="region of interest" description="Disordered" evidence="3">
    <location>
        <begin position="1101"/>
        <end position="1122"/>
    </location>
</feature>
<dbReference type="SMART" id="SM00233">
    <property type="entry name" value="PH"/>
    <property type="match status" value="1"/>
</dbReference>
<evidence type="ECO:0000256" key="1">
    <source>
        <dbReference type="ARBA" id="ARBA00022553"/>
    </source>
</evidence>
<dbReference type="CDD" id="cd00160">
    <property type="entry name" value="RhoGEF"/>
    <property type="match status" value="2"/>
</dbReference>
<sequence length="1604" mass="180787">MSAMPPSLIVPEEDTLNELYETVLRGFLPSPSPSTESTYSRGAYSAYPESAIDAESPVAEASSSTRHPFANTPPSLSRSTSAQAAPLPNGISSSPAPARRRPLPPTPSSSSRTPLQPPQLQPPPTLRPGPSSHDSPRTQQRPLSRKLSRNYSQQNPPQVVAPEITDEDGAGPSNTENEAEVPTSPTTEYPDHFGAFLPSYYLSAHEDPNASASLAFAPPVGGDYTEPPPPQTYEESVISDGTSIHQRYHRVESGERWNSGLEASTVLSGEYPMLQRPRSDASEFPRNIYEEPQEEPPQPYQPDPPEWSRNLRHSNDVVDIGPNPVRGNTVDSYSSMWEAGEQGDLDRRNTNVIRLIANFESRMHLELHEEEEEDPYEVDERRFVNMALLSNLAVQLRDKVPRGTHVKGSIPYPRAFTGKDIVSTLHSIIQRELLIDSGIPNADRRAALLVARSLHGALFFYEVEWGARVLQDGVEDVYMFLDDQEGGSEAPIERAELPTGIVTVLTKCYSASCDGPGCYAYSCPRRGLQQLPSISETPVGAKREEWTKKVPQQVLASLSESEINRQTIIHKLISKEQQYIQDLDILEAVFINPLRLANPPVMTPLILEEFIEEVFGNILELRECNRRLLDVMYVRQREQYPVIQSVGDIFLGAATEFRTYYPDYVGHHPLAEKRMKEELEHNPEFRLFIEKCSRELSSRSGANGTPRLDLKHYLNRPAEHLQKYPVLLDAVYRETQPSNPDGDYLAEAIAAIQNLQDVARLRTFQSAMGKGSTAKCEWHDLLSPDMRQMFTEEESKRQSVIFELIKGEMAYVRDLENIETMYVRPLRNAEPPIIPSDRLEQFLMDVFHNYHELYGHHRRLVDNLHEIQREEHPRIRSITAAVFDAVLNFRESYMEYIPNYPIAAYRIDDEMANNEGFRQFVNHTTRHPDAHRLDMKNFINRPIPRLLRYELLLKSILSETPSSHRDRQDIPPVIELIKALGKETEPGVASSKQKVELWKHNSNLVFKTGEYVDMDLLNEQRSLIHTGKLLRQPDSGLEWSGWTELFVMLFDNYLVMTKPRDRDGVIKYHVYRRPIPLDLLSLVNFTDASVHRNTSILRSLRNGSDTSSVSSRQPENGDSRSVFPCTIHHNGRLGGPYILYAESSAARTEWRKKLEEALGLRKVVQESNKVFEIESLSVDTFLLPTLNTGPNSSVWHDGTLFTGKVTCSVPFNTPDGRGLVAIGCAEGVWIGYRHDSRSLRRVLHLKMVTQCAILEDFGLFIVLADKVLYAYHLEALVPTTPGSIHASQTPQRIHSKDVHFFSVGVLHQRTLVIYMKKRGNNDCVFNAVEPVIDKINERPKASGGGLLGLKKNKTEWFRHYKDFSIPDAHDLIFLKAKIAVLCAKGFMIMDLIDYKSVTIPQRDDPNFPYLAKRCDSCRPLGMFRSSDEEFLLCYDEFGLFVDKHGNPNRQTGTIEWEGTADRVAMHAPYVLLFDTRFIEIRHIETGRLVQIIPGNDVRCVWDGRNLDGGGMGGGAVVPAEGNEEKMVQEPCVHAVMNMAEPAVGMGGGGGGGGRQMRGIMQHVFELFPTIPLYLPGSLASPSTAPYFPLSFSPPRSPPLRSHHI</sequence>
<dbReference type="Pfam" id="PF15405">
    <property type="entry name" value="PH_5"/>
    <property type="match status" value="1"/>
</dbReference>
<dbReference type="Pfam" id="PF00621">
    <property type="entry name" value="RhoGEF"/>
    <property type="match status" value="2"/>
</dbReference>
<feature type="domain" description="PH" evidence="4">
    <location>
        <begin position="1022"/>
        <end position="1159"/>
    </location>
</feature>
<keyword evidence="2" id="KW-0344">Guanine-nucleotide releasing factor</keyword>
<keyword evidence="8" id="KW-1185">Reference proteome</keyword>
<dbReference type="GO" id="GO:0005085">
    <property type="term" value="F:guanyl-nucleotide exchange factor activity"/>
    <property type="evidence" value="ECO:0007669"/>
    <property type="project" value="UniProtKB-KW"/>
</dbReference>
<dbReference type="SMART" id="SM00325">
    <property type="entry name" value="RhoGEF"/>
    <property type="match status" value="2"/>
</dbReference>
<feature type="domain" description="CNH" evidence="6">
    <location>
        <begin position="1202"/>
        <end position="1507"/>
    </location>
</feature>
<feature type="compositionally biased region" description="Pro residues" evidence="3">
    <location>
        <begin position="295"/>
        <end position="305"/>
    </location>
</feature>
<dbReference type="Pfam" id="PF00780">
    <property type="entry name" value="CNH"/>
    <property type="match status" value="1"/>
</dbReference>
<dbReference type="InterPro" id="IPR000219">
    <property type="entry name" value="DH_dom"/>
</dbReference>
<evidence type="ECO:0000313" key="7">
    <source>
        <dbReference type="EMBL" id="CAA7269268.1"/>
    </source>
</evidence>
<dbReference type="InterPro" id="IPR001849">
    <property type="entry name" value="PH_domain"/>
</dbReference>
<dbReference type="EMBL" id="CACVBS010000076">
    <property type="protein sequence ID" value="CAA7269268.1"/>
    <property type="molecule type" value="Genomic_DNA"/>
</dbReference>